<gene>
    <name evidence="1" type="ORF">G4Z14_03365</name>
</gene>
<dbReference type="Proteomes" id="UP000477782">
    <property type="component" value="Unassembled WGS sequence"/>
</dbReference>
<sequence length="109" mass="11688">MTGLVLATCDRALGPSGAAPEWVHLLPDGKMTGRDGRTFELADAAGLVLAFQSSSIDLPIDYEHQNDKPEAKLSGPVPAAGWIKELKADESGLWGRVEWTATAREMIGR</sequence>
<evidence type="ECO:0000313" key="1">
    <source>
        <dbReference type="EMBL" id="NEY89325.1"/>
    </source>
</evidence>
<keyword evidence="2" id="KW-1185">Reference proteome</keyword>
<dbReference type="Pfam" id="PF10123">
    <property type="entry name" value="Mu-like_Pro"/>
    <property type="match status" value="1"/>
</dbReference>
<evidence type="ECO:0000313" key="2">
    <source>
        <dbReference type="Proteomes" id="UP000477782"/>
    </source>
</evidence>
<comment type="caution">
    <text evidence="1">The sequence shown here is derived from an EMBL/GenBank/DDBJ whole genome shotgun (WGS) entry which is preliminary data.</text>
</comment>
<dbReference type="InterPro" id="IPR012106">
    <property type="entry name" value="Phage_Mu_Gp1"/>
</dbReference>
<reference evidence="1 2" key="1">
    <citation type="submission" date="2020-02" db="EMBL/GenBank/DDBJ databases">
        <authorList>
            <person name="Chen W.-M."/>
        </authorList>
    </citation>
    <scope>NUCLEOTIDE SEQUENCE [LARGE SCALE GENOMIC DNA]</scope>
    <source>
        <strain evidence="1 2">KMS-5</strain>
    </source>
</reference>
<organism evidence="1 2">
    <name type="scientific">Tabrizicola oligotrophica</name>
    <dbReference type="NCBI Taxonomy" id="2710650"/>
    <lineage>
        <taxon>Bacteria</taxon>
        <taxon>Pseudomonadati</taxon>
        <taxon>Pseudomonadota</taxon>
        <taxon>Alphaproteobacteria</taxon>
        <taxon>Rhodobacterales</taxon>
        <taxon>Paracoccaceae</taxon>
        <taxon>Tabrizicola</taxon>
    </lineage>
</organism>
<proteinExistence type="predicted"/>
<dbReference type="EMBL" id="JAAIVJ010000001">
    <property type="protein sequence ID" value="NEY89325.1"/>
    <property type="molecule type" value="Genomic_DNA"/>
</dbReference>
<name>A0A6M0QPD7_9RHOB</name>
<evidence type="ECO:0008006" key="3">
    <source>
        <dbReference type="Google" id="ProtNLM"/>
    </source>
</evidence>
<dbReference type="AlphaFoldDB" id="A0A6M0QPD7"/>
<protein>
    <recommendedName>
        <fullName evidence="3">Mu-like prophage I protein</fullName>
    </recommendedName>
</protein>
<accession>A0A6M0QPD7</accession>